<dbReference type="EMBL" id="JBHSLF010000055">
    <property type="protein sequence ID" value="MFC5346105.1"/>
    <property type="molecule type" value="Genomic_DNA"/>
</dbReference>
<keyword evidence="4" id="KW-0238">DNA-binding</keyword>
<organism evidence="8 9">
    <name type="scientific">Brevundimonas staleyi</name>
    <dbReference type="NCBI Taxonomy" id="74326"/>
    <lineage>
        <taxon>Bacteria</taxon>
        <taxon>Pseudomonadati</taxon>
        <taxon>Pseudomonadota</taxon>
        <taxon>Alphaproteobacteria</taxon>
        <taxon>Caulobacterales</taxon>
        <taxon>Caulobacteraceae</taxon>
        <taxon>Brevundimonas</taxon>
    </lineage>
</organism>
<evidence type="ECO:0000256" key="3">
    <source>
        <dbReference type="ARBA" id="ARBA00023015"/>
    </source>
</evidence>
<keyword evidence="1 6" id="KW-0597">Phosphoprotein</keyword>
<dbReference type="RefSeq" id="WP_374038327.1">
    <property type="nucleotide sequence ID" value="NZ_CP169082.1"/>
</dbReference>
<evidence type="ECO:0000256" key="2">
    <source>
        <dbReference type="ARBA" id="ARBA00023012"/>
    </source>
</evidence>
<evidence type="ECO:0000256" key="1">
    <source>
        <dbReference type="ARBA" id="ARBA00022553"/>
    </source>
</evidence>
<evidence type="ECO:0000313" key="9">
    <source>
        <dbReference type="Proteomes" id="UP001596152"/>
    </source>
</evidence>
<dbReference type="SMART" id="SM00448">
    <property type="entry name" value="REC"/>
    <property type="match status" value="1"/>
</dbReference>
<keyword evidence="2" id="KW-0902">Two-component regulatory system</keyword>
<evidence type="ECO:0000256" key="4">
    <source>
        <dbReference type="ARBA" id="ARBA00023125"/>
    </source>
</evidence>
<dbReference type="CDD" id="cd17574">
    <property type="entry name" value="REC_OmpR"/>
    <property type="match status" value="1"/>
</dbReference>
<reference evidence="9" key="1">
    <citation type="journal article" date="2019" name="Int. J. Syst. Evol. Microbiol.">
        <title>The Global Catalogue of Microorganisms (GCM) 10K type strain sequencing project: providing services to taxonomists for standard genome sequencing and annotation.</title>
        <authorList>
            <consortium name="The Broad Institute Genomics Platform"/>
            <consortium name="The Broad Institute Genome Sequencing Center for Infectious Disease"/>
            <person name="Wu L."/>
            <person name="Ma J."/>
        </authorList>
    </citation>
    <scope>NUCLEOTIDE SEQUENCE [LARGE SCALE GENOMIC DNA]</scope>
    <source>
        <strain evidence="9">JCM 12125</strain>
    </source>
</reference>
<evidence type="ECO:0000259" key="7">
    <source>
        <dbReference type="PROSITE" id="PS50110"/>
    </source>
</evidence>
<dbReference type="PROSITE" id="PS50110">
    <property type="entry name" value="RESPONSE_REGULATORY"/>
    <property type="match status" value="1"/>
</dbReference>
<dbReference type="InterPro" id="IPR001789">
    <property type="entry name" value="Sig_transdc_resp-reg_receiver"/>
</dbReference>
<accession>A0ABW0FWJ0</accession>
<feature type="modified residue" description="4-aspartylphosphate" evidence="6">
    <location>
        <position position="53"/>
    </location>
</feature>
<dbReference type="PANTHER" id="PTHR48111">
    <property type="entry name" value="REGULATOR OF RPOS"/>
    <property type="match status" value="1"/>
</dbReference>
<dbReference type="SUPFAM" id="SSF52172">
    <property type="entry name" value="CheY-like"/>
    <property type="match status" value="1"/>
</dbReference>
<comment type="caution">
    <text evidence="8">The sequence shown here is derived from an EMBL/GenBank/DDBJ whole genome shotgun (WGS) entry which is preliminary data.</text>
</comment>
<feature type="domain" description="Response regulatory" evidence="7">
    <location>
        <begin position="4"/>
        <end position="120"/>
    </location>
</feature>
<evidence type="ECO:0000313" key="8">
    <source>
        <dbReference type="EMBL" id="MFC5346105.1"/>
    </source>
</evidence>
<name>A0ABW0FWJ0_9CAUL</name>
<dbReference type="Proteomes" id="UP001596152">
    <property type="component" value="Unassembled WGS sequence"/>
</dbReference>
<dbReference type="Gene3D" id="3.40.50.2300">
    <property type="match status" value="1"/>
</dbReference>
<dbReference type="InterPro" id="IPR011006">
    <property type="entry name" value="CheY-like_superfamily"/>
</dbReference>
<evidence type="ECO:0000256" key="6">
    <source>
        <dbReference type="PROSITE-ProRule" id="PRU00169"/>
    </source>
</evidence>
<keyword evidence="5" id="KW-0804">Transcription</keyword>
<dbReference type="Pfam" id="PF00072">
    <property type="entry name" value="Response_reg"/>
    <property type="match status" value="1"/>
</dbReference>
<evidence type="ECO:0000256" key="5">
    <source>
        <dbReference type="ARBA" id="ARBA00023163"/>
    </source>
</evidence>
<dbReference type="InterPro" id="IPR039420">
    <property type="entry name" value="WalR-like"/>
</dbReference>
<sequence>MAARILIAEDEPDIRDYLAAVLKAAGHQVTEVGDGAEVLTRLAEPKPDLVLMDLHMPVLSGLEALKYLRMAASWADVPVLFLTASGATEDMVTARSLGARGYLVKPVRAADLSAKVAMVIEDKSLVWLDDITQSRSSQGG</sequence>
<proteinExistence type="predicted"/>
<keyword evidence="9" id="KW-1185">Reference proteome</keyword>
<gene>
    <name evidence="8" type="ORF">ACFPIE_19485</name>
</gene>
<keyword evidence="3" id="KW-0805">Transcription regulation</keyword>
<dbReference type="PANTHER" id="PTHR48111:SF1">
    <property type="entry name" value="TWO-COMPONENT RESPONSE REGULATOR ORR33"/>
    <property type="match status" value="1"/>
</dbReference>
<protein>
    <submittedName>
        <fullName evidence="8">Response regulator</fullName>
    </submittedName>
</protein>